<gene>
    <name evidence="1" type="ORF">Ddye_030430</name>
</gene>
<dbReference type="Proteomes" id="UP001280121">
    <property type="component" value="Unassembled WGS sequence"/>
</dbReference>
<dbReference type="EMBL" id="JANJYI010000009">
    <property type="protein sequence ID" value="KAK2635638.1"/>
    <property type="molecule type" value="Genomic_DNA"/>
</dbReference>
<dbReference type="AlphaFoldDB" id="A0AAD9TGX3"/>
<evidence type="ECO:0000313" key="2">
    <source>
        <dbReference type="Proteomes" id="UP001280121"/>
    </source>
</evidence>
<protein>
    <submittedName>
        <fullName evidence="1">Uncharacterized protein</fullName>
    </submittedName>
</protein>
<sequence>MYTEVENDIHQQYFPEANEVLFEEMRVVLTLREFHDAYGCCKALPHWILMGVDERFKISVWQFHLVDNLDAFDAFPWGGHVHRHSTYSFKHTLDGRRDRFERRQLEKGAHVHMVETYNIYSLSHALLVIPDLGIQFSTQRDTDMSLRTLKWS</sequence>
<name>A0AAD9TGX3_9ROSI</name>
<comment type="caution">
    <text evidence="1">The sequence shown here is derived from an EMBL/GenBank/DDBJ whole genome shotgun (WGS) entry which is preliminary data.</text>
</comment>
<evidence type="ECO:0000313" key="1">
    <source>
        <dbReference type="EMBL" id="KAK2635638.1"/>
    </source>
</evidence>
<reference evidence="1" key="1">
    <citation type="journal article" date="2023" name="Plant J.">
        <title>Genome sequences and population genomics provide insights into the demographic history, inbreeding, and mutation load of two 'living fossil' tree species of Dipteronia.</title>
        <authorList>
            <person name="Feng Y."/>
            <person name="Comes H.P."/>
            <person name="Chen J."/>
            <person name="Zhu S."/>
            <person name="Lu R."/>
            <person name="Zhang X."/>
            <person name="Li P."/>
            <person name="Qiu J."/>
            <person name="Olsen K.M."/>
            <person name="Qiu Y."/>
        </authorList>
    </citation>
    <scope>NUCLEOTIDE SEQUENCE</scope>
    <source>
        <strain evidence="1">KIB01</strain>
    </source>
</reference>
<keyword evidence="2" id="KW-1185">Reference proteome</keyword>
<organism evidence="1 2">
    <name type="scientific">Dipteronia dyeriana</name>
    <dbReference type="NCBI Taxonomy" id="168575"/>
    <lineage>
        <taxon>Eukaryota</taxon>
        <taxon>Viridiplantae</taxon>
        <taxon>Streptophyta</taxon>
        <taxon>Embryophyta</taxon>
        <taxon>Tracheophyta</taxon>
        <taxon>Spermatophyta</taxon>
        <taxon>Magnoliopsida</taxon>
        <taxon>eudicotyledons</taxon>
        <taxon>Gunneridae</taxon>
        <taxon>Pentapetalae</taxon>
        <taxon>rosids</taxon>
        <taxon>malvids</taxon>
        <taxon>Sapindales</taxon>
        <taxon>Sapindaceae</taxon>
        <taxon>Hippocastanoideae</taxon>
        <taxon>Acereae</taxon>
        <taxon>Dipteronia</taxon>
    </lineage>
</organism>
<proteinExistence type="predicted"/>
<accession>A0AAD9TGX3</accession>